<dbReference type="PANTHER" id="PTHR47053:SF1">
    <property type="entry name" value="MUREIN DD-ENDOPEPTIDASE MEPH-RELATED"/>
    <property type="match status" value="1"/>
</dbReference>
<dbReference type="PATRIC" id="fig|1423810.4.peg.1120"/>
<feature type="chain" id="PRO_5006415718" evidence="8">
    <location>
        <begin position="30"/>
        <end position="413"/>
    </location>
</feature>
<comment type="similarity">
    <text evidence="1">Belongs to the peptidase C40 family.</text>
</comment>
<reference evidence="10 11" key="1">
    <citation type="journal article" date="2015" name="Genome Announc.">
        <title>Expanding the biotechnology potential of lactobacilli through comparative genomics of 213 strains and associated genera.</title>
        <authorList>
            <person name="Sun Z."/>
            <person name="Harris H.M."/>
            <person name="McCann A."/>
            <person name="Guo C."/>
            <person name="Argimon S."/>
            <person name="Zhang W."/>
            <person name="Yang X."/>
            <person name="Jeffery I.B."/>
            <person name="Cooney J.C."/>
            <person name="Kagawa T.F."/>
            <person name="Liu W."/>
            <person name="Song Y."/>
            <person name="Salvetti E."/>
            <person name="Wrobel A."/>
            <person name="Rasinkangas P."/>
            <person name="Parkhill J."/>
            <person name="Rea M.C."/>
            <person name="O'Sullivan O."/>
            <person name="Ritari J."/>
            <person name="Douillard F.P."/>
            <person name="Paul Ross R."/>
            <person name="Yang R."/>
            <person name="Briner A.E."/>
            <person name="Felis G.E."/>
            <person name="de Vos W.M."/>
            <person name="Barrangou R."/>
            <person name="Klaenhammer T.R."/>
            <person name="Caufield P.W."/>
            <person name="Cui Y."/>
            <person name="Zhang H."/>
            <person name="O'Toole P.W."/>
        </authorList>
    </citation>
    <scope>NUCLEOTIDE SEQUENCE [LARGE SCALE GENOMIC DNA]</scope>
    <source>
        <strain evidence="10 11">DSM 22698</strain>
    </source>
</reference>
<dbReference type="Pfam" id="PF24568">
    <property type="entry name" value="CC_PcsB"/>
    <property type="match status" value="1"/>
</dbReference>
<accession>A0A0R2CGR5</accession>
<dbReference type="Gene3D" id="3.90.1720.10">
    <property type="entry name" value="endopeptidase domain like (from Nostoc punctiforme)"/>
    <property type="match status" value="1"/>
</dbReference>
<feature type="signal peptide" evidence="8">
    <location>
        <begin position="1"/>
        <end position="29"/>
    </location>
</feature>
<dbReference type="Gene3D" id="6.10.250.3150">
    <property type="match status" value="1"/>
</dbReference>
<keyword evidence="4" id="KW-0378">Hydrolase</keyword>
<keyword evidence="5" id="KW-0788">Thiol protease</keyword>
<protein>
    <submittedName>
        <fullName evidence="10">NlpC P60 family protein</fullName>
    </submittedName>
</protein>
<comment type="caution">
    <text evidence="10">The sequence shown here is derived from an EMBL/GenBank/DDBJ whole genome shotgun (WGS) entry which is preliminary data.</text>
</comment>
<dbReference type="EMBL" id="AYZK01000002">
    <property type="protein sequence ID" value="KRM87579.1"/>
    <property type="molecule type" value="Genomic_DNA"/>
</dbReference>
<dbReference type="STRING" id="1423810.FD19_GL001091"/>
<dbReference type="PROSITE" id="PS51935">
    <property type="entry name" value="NLPC_P60"/>
    <property type="match status" value="1"/>
</dbReference>
<keyword evidence="11" id="KW-1185">Reference proteome</keyword>
<feature type="coiled-coil region" evidence="6">
    <location>
        <begin position="145"/>
        <end position="225"/>
    </location>
</feature>
<dbReference type="InterPro" id="IPR057309">
    <property type="entry name" value="PcsB_CC"/>
</dbReference>
<evidence type="ECO:0000256" key="8">
    <source>
        <dbReference type="SAM" id="SignalP"/>
    </source>
</evidence>
<dbReference type="RefSeq" id="WP_054749765.1">
    <property type="nucleotide sequence ID" value="NZ_AYZK01000002.1"/>
</dbReference>
<dbReference type="SUPFAM" id="SSF54001">
    <property type="entry name" value="Cysteine proteinases"/>
    <property type="match status" value="1"/>
</dbReference>
<feature type="coiled-coil region" evidence="6">
    <location>
        <begin position="42"/>
        <end position="115"/>
    </location>
</feature>
<keyword evidence="6" id="KW-0175">Coiled coil</keyword>
<organism evidence="10 11">
    <name type="scientific">Lacticaseibacillus thailandensis DSM 22698 = JCM 13996</name>
    <dbReference type="NCBI Taxonomy" id="1423810"/>
    <lineage>
        <taxon>Bacteria</taxon>
        <taxon>Bacillati</taxon>
        <taxon>Bacillota</taxon>
        <taxon>Bacilli</taxon>
        <taxon>Lactobacillales</taxon>
        <taxon>Lactobacillaceae</taxon>
        <taxon>Lacticaseibacillus</taxon>
    </lineage>
</organism>
<dbReference type="Proteomes" id="UP000051789">
    <property type="component" value="Unassembled WGS sequence"/>
</dbReference>
<evidence type="ECO:0000256" key="6">
    <source>
        <dbReference type="SAM" id="Coils"/>
    </source>
</evidence>
<evidence type="ECO:0000256" key="2">
    <source>
        <dbReference type="ARBA" id="ARBA00022670"/>
    </source>
</evidence>
<proteinExistence type="inferred from homology"/>
<dbReference type="OrthoDB" id="1654978at2"/>
<evidence type="ECO:0000313" key="10">
    <source>
        <dbReference type="EMBL" id="KRM87579.1"/>
    </source>
</evidence>
<evidence type="ECO:0000256" key="3">
    <source>
        <dbReference type="ARBA" id="ARBA00022729"/>
    </source>
</evidence>
<keyword evidence="3 8" id="KW-0732">Signal</keyword>
<dbReference type="GO" id="GO:0006508">
    <property type="term" value="P:proteolysis"/>
    <property type="evidence" value="ECO:0007669"/>
    <property type="project" value="UniProtKB-KW"/>
</dbReference>
<dbReference type="Pfam" id="PF00877">
    <property type="entry name" value="NLPC_P60"/>
    <property type="match status" value="1"/>
</dbReference>
<feature type="region of interest" description="Disordered" evidence="7">
    <location>
        <begin position="240"/>
        <end position="300"/>
    </location>
</feature>
<sequence>MKKSITIATIAAAFLLATTAFGEASNVHAADSADITAKKSSNAKLLAELQSAQSKVASLDNQVANKTVAIKDANNKITDTTNAIKSYDTKIATAQKEVAARKATMRAQLKSLQKESGDTVTGNVYADFILNSDSISDLIDRGLTVGKLSKANADAMNDVKNAESNLANLKQEQQNKKATLEATKDKLVADQKNLTTLKDSAQKAADSLNTELKDNQSALASLEADAAKSGAKATAKAVATAAKASDSKDSKATATVAKTTSSSNSTSSDATTDTKSSSSASSSSSTSTAATTSSTPSVSGGSLISNAARYLGTPYVWGGSSPAGFDCSGLVQYAAAEAGISLPRTSQAQSTVGTYVSVSNLQAGDLVFWGGVGSAYHVGIYVGNGMFIHAPTEGQSVKYTSISAFRPSFGRRI</sequence>
<feature type="compositionally biased region" description="Low complexity" evidence="7">
    <location>
        <begin position="252"/>
        <end position="299"/>
    </location>
</feature>
<evidence type="ECO:0000259" key="9">
    <source>
        <dbReference type="PROSITE" id="PS51935"/>
    </source>
</evidence>
<evidence type="ECO:0000256" key="1">
    <source>
        <dbReference type="ARBA" id="ARBA00007074"/>
    </source>
</evidence>
<evidence type="ECO:0000313" key="11">
    <source>
        <dbReference type="Proteomes" id="UP000051789"/>
    </source>
</evidence>
<feature type="domain" description="NlpC/P60" evidence="9">
    <location>
        <begin position="297"/>
        <end position="413"/>
    </location>
</feature>
<dbReference type="PANTHER" id="PTHR47053">
    <property type="entry name" value="MUREIN DD-ENDOPEPTIDASE MEPH-RELATED"/>
    <property type="match status" value="1"/>
</dbReference>
<name>A0A0R2CGR5_9LACO</name>
<dbReference type="InterPro" id="IPR000064">
    <property type="entry name" value="NLP_P60_dom"/>
</dbReference>
<gene>
    <name evidence="10" type="ORF">FD19_GL001091</name>
</gene>
<dbReference type="InterPro" id="IPR051202">
    <property type="entry name" value="Peptidase_C40"/>
</dbReference>
<evidence type="ECO:0000256" key="4">
    <source>
        <dbReference type="ARBA" id="ARBA00022801"/>
    </source>
</evidence>
<dbReference type="AlphaFoldDB" id="A0A0R2CGR5"/>
<evidence type="ECO:0000256" key="7">
    <source>
        <dbReference type="SAM" id="MobiDB-lite"/>
    </source>
</evidence>
<dbReference type="GO" id="GO:0008234">
    <property type="term" value="F:cysteine-type peptidase activity"/>
    <property type="evidence" value="ECO:0007669"/>
    <property type="project" value="UniProtKB-KW"/>
</dbReference>
<dbReference type="InterPro" id="IPR038765">
    <property type="entry name" value="Papain-like_cys_pep_sf"/>
</dbReference>
<evidence type="ECO:0000256" key="5">
    <source>
        <dbReference type="ARBA" id="ARBA00022807"/>
    </source>
</evidence>
<keyword evidence="2" id="KW-0645">Protease</keyword>